<organism evidence="2">
    <name type="scientific">Desulfovibrio sp. U5L</name>
    <dbReference type="NCBI Taxonomy" id="596152"/>
    <lineage>
        <taxon>Bacteria</taxon>
        <taxon>Pseudomonadati</taxon>
        <taxon>Thermodesulfobacteriota</taxon>
        <taxon>Desulfovibrionia</taxon>
        <taxon>Desulfovibrionales</taxon>
        <taxon>Desulfovibrionaceae</taxon>
        <taxon>Desulfovibrio</taxon>
    </lineage>
</organism>
<accession>I2Q1B3</accession>
<proteinExistence type="predicted"/>
<dbReference type="EMBL" id="JH600068">
    <property type="protein sequence ID" value="EIG53569.1"/>
    <property type="molecule type" value="Genomic_DNA"/>
</dbReference>
<gene>
    <name evidence="2" type="ORF">DesU5LDRAFT_1894</name>
</gene>
<dbReference type="STRING" id="596152.DesU5LDRAFT_1894"/>
<evidence type="ECO:0000256" key="1">
    <source>
        <dbReference type="SAM" id="MobiDB-lite"/>
    </source>
</evidence>
<protein>
    <submittedName>
        <fullName evidence="2">Uncharacterized protein</fullName>
    </submittedName>
</protein>
<feature type="region of interest" description="Disordered" evidence="1">
    <location>
        <begin position="69"/>
        <end position="99"/>
    </location>
</feature>
<dbReference type="AlphaFoldDB" id="I2Q1B3"/>
<dbReference type="HOGENOM" id="CLU_2315764_0_0_7"/>
<name>I2Q1B3_9BACT</name>
<feature type="compositionally biased region" description="Gly residues" evidence="1">
    <location>
        <begin position="80"/>
        <end position="93"/>
    </location>
</feature>
<reference evidence="2" key="1">
    <citation type="submission" date="2011-11" db="EMBL/GenBank/DDBJ databases">
        <title>Improved High-Quality Draft sequence of Desulfovibrio sp. U5L.</title>
        <authorList>
            <consortium name="US DOE Joint Genome Institute"/>
            <person name="Lucas S."/>
            <person name="Han J."/>
            <person name="Lapidus A."/>
            <person name="Cheng J.-F."/>
            <person name="Goodwin L."/>
            <person name="Pitluck S."/>
            <person name="Peters L."/>
            <person name="Ovchinnikova G."/>
            <person name="Held B."/>
            <person name="Detter J.C."/>
            <person name="Han C."/>
            <person name="Tapia R."/>
            <person name="Land M."/>
            <person name="Hauser L."/>
            <person name="Kyrpides N."/>
            <person name="Ivanova N."/>
            <person name="Pagani I."/>
            <person name="Gabster J."/>
            <person name="Walker C."/>
            <person name="Stolyar S."/>
            <person name="Stahl D."/>
            <person name="Arkin A."/>
            <person name="Dehal P."/>
            <person name="Hazen T."/>
            <person name="Woyke T."/>
        </authorList>
    </citation>
    <scope>NUCLEOTIDE SEQUENCE [LARGE SCALE GENOMIC DNA]</scope>
    <source>
        <strain evidence="2">U5L</strain>
    </source>
</reference>
<evidence type="ECO:0000313" key="2">
    <source>
        <dbReference type="EMBL" id="EIG53569.1"/>
    </source>
</evidence>
<dbReference type="OrthoDB" id="9974626at2"/>
<sequence>MMTMVEREDAAGMALYRLMFRLLRDYRESGKGTRPASIRYAGRLTLLVEEIETTAADCRELLRRKLEGEGDALEASDGPGVAGGDGLAGGHGRAGAPAR</sequence>